<organism evidence="1 2">
    <name type="scientific">Cinchona calisaya</name>
    <dbReference type="NCBI Taxonomy" id="153742"/>
    <lineage>
        <taxon>Eukaryota</taxon>
        <taxon>Viridiplantae</taxon>
        <taxon>Streptophyta</taxon>
        <taxon>Embryophyta</taxon>
        <taxon>Tracheophyta</taxon>
        <taxon>Spermatophyta</taxon>
        <taxon>Magnoliopsida</taxon>
        <taxon>eudicotyledons</taxon>
        <taxon>Gunneridae</taxon>
        <taxon>Pentapetalae</taxon>
        <taxon>asterids</taxon>
        <taxon>lamiids</taxon>
        <taxon>Gentianales</taxon>
        <taxon>Rubiaceae</taxon>
        <taxon>Cinchonoideae</taxon>
        <taxon>Cinchoneae</taxon>
        <taxon>Cinchona</taxon>
    </lineage>
</organism>
<keyword evidence="2" id="KW-1185">Reference proteome</keyword>
<evidence type="ECO:0000313" key="1">
    <source>
        <dbReference type="EMBL" id="KAL3515712.1"/>
    </source>
</evidence>
<sequence>MGSRVQGIMFNQAIPIMSPKLQVYKKYLISNAEVQSILPKFQCDSIDTQWVISIDTVVEERENEQVEILAIEFNYTEFNDLAQYAVQ</sequence>
<evidence type="ECO:0000313" key="2">
    <source>
        <dbReference type="Proteomes" id="UP001630127"/>
    </source>
</evidence>
<gene>
    <name evidence="1" type="ORF">ACH5RR_022614</name>
</gene>
<dbReference type="AlphaFoldDB" id="A0ABD2Z8A7"/>
<protein>
    <submittedName>
        <fullName evidence="1">Uncharacterized protein</fullName>
    </submittedName>
</protein>
<dbReference type="EMBL" id="JBJUIK010000010">
    <property type="protein sequence ID" value="KAL3515712.1"/>
    <property type="molecule type" value="Genomic_DNA"/>
</dbReference>
<comment type="caution">
    <text evidence="1">The sequence shown here is derived from an EMBL/GenBank/DDBJ whole genome shotgun (WGS) entry which is preliminary data.</text>
</comment>
<accession>A0ABD2Z8A7</accession>
<dbReference type="Proteomes" id="UP001630127">
    <property type="component" value="Unassembled WGS sequence"/>
</dbReference>
<proteinExistence type="predicted"/>
<reference evidence="1 2" key="1">
    <citation type="submission" date="2024-11" db="EMBL/GenBank/DDBJ databases">
        <title>A near-complete genome assembly of Cinchona calisaya.</title>
        <authorList>
            <person name="Lian D.C."/>
            <person name="Zhao X.W."/>
            <person name="Wei L."/>
        </authorList>
    </citation>
    <scope>NUCLEOTIDE SEQUENCE [LARGE SCALE GENOMIC DNA]</scope>
    <source>
        <tissue evidence="1">Nenye</tissue>
    </source>
</reference>
<name>A0ABD2Z8A7_9GENT</name>